<name>A0ABQ5P6N1_9ACTN</name>
<proteinExistence type="predicted"/>
<dbReference type="EMBL" id="BSBI01000013">
    <property type="protein sequence ID" value="GLF98214.1"/>
    <property type="molecule type" value="Genomic_DNA"/>
</dbReference>
<evidence type="ECO:0000313" key="1">
    <source>
        <dbReference type="EMBL" id="GLF98214.1"/>
    </source>
</evidence>
<organism evidence="1 2">
    <name type="scientific">Streptomyces yaizuensis</name>
    <dbReference type="NCBI Taxonomy" id="2989713"/>
    <lineage>
        <taxon>Bacteria</taxon>
        <taxon>Bacillati</taxon>
        <taxon>Actinomycetota</taxon>
        <taxon>Actinomycetes</taxon>
        <taxon>Kitasatosporales</taxon>
        <taxon>Streptomycetaceae</taxon>
        <taxon>Streptomyces</taxon>
    </lineage>
</organism>
<accession>A0ABQ5P6N1</accession>
<reference evidence="1 2" key="1">
    <citation type="submission" date="2022-10" db="EMBL/GenBank/DDBJ databases">
        <title>Draft genome sequence of Streptomyces sp. YSPA8.</title>
        <authorList>
            <person name="Moriuchi R."/>
            <person name="Dohra H."/>
            <person name="Yamamura H."/>
            <person name="Kodani S."/>
        </authorList>
    </citation>
    <scope>NUCLEOTIDE SEQUENCE [LARGE SCALE GENOMIC DNA]</scope>
    <source>
        <strain evidence="1 2">YSPA8</strain>
    </source>
</reference>
<dbReference type="RefSeq" id="WP_323450197.1">
    <property type="nucleotide sequence ID" value="NZ_BSBI01000013.1"/>
</dbReference>
<dbReference type="Proteomes" id="UP001291653">
    <property type="component" value="Unassembled WGS sequence"/>
</dbReference>
<keyword evidence="2" id="KW-1185">Reference proteome</keyword>
<evidence type="ECO:0000313" key="2">
    <source>
        <dbReference type="Proteomes" id="UP001291653"/>
    </source>
</evidence>
<sequence length="308" mass="32768">MTDLSTTARPVYDDPLLENLRAALLAHFDAPGRRPDAVDFRITEEHDTIEGLAWAGDGALLLYGDRTVAAGDLTEAVGDDLDAYSLFRAPSFGDTLVIALSAGFVPAPGASGEQEEAGTDGLPAFDPQDAERLFASFDDRALDRIEQALTTERVERLHNALTVAVVAALPELAAEEPFESTAPVGRVVFGTEWDENGTHFSCEGTAQHTDGTVTRWLEFSGDAYDALSSLTDLTYPGEGDQCIVTVPGVTMLVDPCTVCNDKDCQFKEGHASVTCVVCPEPYSTEHAAHPLPGCPGFTPLSARPPALA</sequence>
<gene>
    <name evidence="1" type="ORF">SYYSPA8_27975</name>
</gene>
<comment type="caution">
    <text evidence="1">The sequence shown here is derived from an EMBL/GenBank/DDBJ whole genome shotgun (WGS) entry which is preliminary data.</text>
</comment>
<protein>
    <submittedName>
        <fullName evidence="1">Uncharacterized protein</fullName>
    </submittedName>
</protein>